<name>A0A382B982_9ZZZZ</name>
<reference evidence="1" key="1">
    <citation type="submission" date="2018-05" db="EMBL/GenBank/DDBJ databases">
        <authorList>
            <person name="Lanie J.A."/>
            <person name="Ng W.-L."/>
            <person name="Kazmierczak K.M."/>
            <person name="Andrzejewski T.M."/>
            <person name="Davidsen T.M."/>
            <person name="Wayne K.J."/>
            <person name="Tettelin H."/>
            <person name="Glass J.I."/>
            <person name="Rusch D."/>
            <person name="Podicherti R."/>
            <person name="Tsui H.-C.T."/>
            <person name="Winkler M.E."/>
        </authorList>
    </citation>
    <scope>NUCLEOTIDE SEQUENCE</scope>
</reference>
<dbReference type="Pfam" id="PF06067">
    <property type="entry name" value="DUF932"/>
    <property type="match status" value="1"/>
</dbReference>
<protein>
    <submittedName>
        <fullName evidence="1">Uncharacterized protein</fullName>
    </submittedName>
</protein>
<evidence type="ECO:0000313" key="1">
    <source>
        <dbReference type="EMBL" id="SVB09813.1"/>
    </source>
</evidence>
<dbReference type="InterPro" id="IPR026325">
    <property type="entry name" value="DUF932"/>
</dbReference>
<gene>
    <name evidence="1" type="ORF">METZ01_LOCUS162667</name>
</gene>
<sequence>MLRTKNWEVSRDDVLESLTPESTETHKIISHSYFVEESEKIMEEEKLLLKESKYYMSANCMKYFGKYIFDKKVYEENKGTIERKRDDHNPNVTLGFVNSHDKSLASCVFFGTLMPLCSNEGWHSRMWFKRKHTGNIMNDLDVGIRSCLINIDKFSEGYASVMEGYKNSYLDDSDVRSLLVESARKKVIPSSKILSVYKEWINPSYNYDDNNDNVYKLYNAFTTILRDYKEHAVTNPKRNFALLELLNEVT</sequence>
<dbReference type="EMBL" id="UINC01028584">
    <property type="protein sequence ID" value="SVB09813.1"/>
    <property type="molecule type" value="Genomic_DNA"/>
</dbReference>
<accession>A0A382B982</accession>
<organism evidence="1">
    <name type="scientific">marine metagenome</name>
    <dbReference type="NCBI Taxonomy" id="408172"/>
    <lineage>
        <taxon>unclassified sequences</taxon>
        <taxon>metagenomes</taxon>
        <taxon>ecological metagenomes</taxon>
    </lineage>
</organism>
<dbReference type="AlphaFoldDB" id="A0A382B982"/>
<proteinExistence type="predicted"/>